<dbReference type="AlphaFoldDB" id="A0A0D9WNC4"/>
<dbReference type="EnsemblPlants" id="LPERR06G06970.1">
    <property type="protein sequence ID" value="LPERR06G06970.1"/>
    <property type="gene ID" value="LPERR06G06970"/>
</dbReference>
<reference evidence="2" key="3">
    <citation type="submission" date="2015-04" db="UniProtKB">
        <authorList>
            <consortium name="EnsemblPlants"/>
        </authorList>
    </citation>
    <scope>IDENTIFICATION</scope>
</reference>
<evidence type="ECO:0000313" key="2">
    <source>
        <dbReference type="EnsemblPlants" id="LPERR06G06970.1"/>
    </source>
</evidence>
<reference evidence="2 3" key="1">
    <citation type="submission" date="2012-08" db="EMBL/GenBank/DDBJ databases">
        <title>Oryza genome evolution.</title>
        <authorList>
            <person name="Wing R.A."/>
        </authorList>
    </citation>
    <scope>NUCLEOTIDE SEQUENCE</scope>
</reference>
<accession>A0A0D9WNC4</accession>
<evidence type="ECO:0000313" key="3">
    <source>
        <dbReference type="Proteomes" id="UP000032180"/>
    </source>
</evidence>
<proteinExistence type="predicted"/>
<dbReference type="eggNOG" id="KOG4209">
    <property type="taxonomic scope" value="Eukaryota"/>
</dbReference>
<dbReference type="HOGENOM" id="CLU_169937_0_0_1"/>
<keyword evidence="3" id="KW-1185">Reference proteome</keyword>
<keyword evidence="1" id="KW-0175">Coiled coil</keyword>
<protein>
    <submittedName>
        <fullName evidence="2">Uncharacterized protein</fullName>
    </submittedName>
</protein>
<dbReference type="Gramene" id="LPERR06G06970.1">
    <property type="protein sequence ID" value="LPERR06G06970.1"/>
    <property type="gene ID" value="LPERR06G06970"/>
</dbReference>
<evidence type="ECO:0000256" key="1">
    <source>
        <dbReference type="SAM" id="Coils"/>
    </source>
</evidence>
<organism evidence="2 3">
    <name type="scientific">Leersia perrieri</name>
    <dbReference type="NCBI Taxonomy" id="77586"/>
    <lineage>
        <taxon>Eukaryota</taxon>
        <taxon>Viridiplantae</taxon>
        <taxon>Streptophyta</taxon>
        <taxon>Embryophyta</taxon>
        <taxon>Tracheophyta</taxon>
        <taxon>Spermatophyta</taxon>
        <taxon>Magnoliopsida</taxon>
        <taxon>Liliopsida</taxon>
        <taxon>Poales</taxon>
        <taxon>Poaceae</taxon>
        <taxon>BOP clade</taxon>
        <taxon>Oryzoideae</taxon>
        <taxon>Oryzeae</taxon>
        <taxon>Oryzinae</taxon>
        <taxon>Leersia</taxon>
    </lineage>
</organism>
<dbReference type="Proteomes" id="UP000032180">
    <property type="component" value="Chromosome 6"/>
</dbReference>
<reference evidence="3" key="2">
    <citation type="submission" date="2013-12" db="EMBL/GenBank/DDBJ databases">
        <authorList>
            <person name="Yu Y."/>
            <person name="Lee S."/>
            <person name="de Baynast K."/>
            <person name="Wissotski M."/>
            <person name="Liu L."/>
            <person name="Talag J."/>
            <person name="Goicoechea J."/>
            <person name="Angelova A."/>
            <person name="Jetty R."/>
            <person name="Kudrna D."/>
            <person name="Golser W."/>
            <person name="Rivera L."/>
            <person name="Zhang J."/>
            <person name="Wing R."/>
        </authorList>
    </citation>
    <scope>NUCLEOTIDE SEQUENCE</scope>
</reference>
<name>A0A0D9WNC4_9ORYZ</name>
<dbReference type="STRING" id="77586.A0A0D9WNC4"/>
<feature type="coiled-coil region" evidence="1">
    <location>
        <begin position="60"/>
        <end position="94"/>
    </location>
</feature>
<sequence>MADEEHEVYGQEIPLDGEDVDMSAAGDEAAKVPEASNALLALSPGPLGRNPSFGPDLGFPAAQMQELDEMKRRLKEMEEEANALRDMQAKVAKEMQGLDPNATSSESKEEMDARSVYVGNLKCLGGAKED</sequence>